<dbReference type="GO" id="GO:0003860">
    <property type="term" value="F:3-hydroxyisobutyryl-CoA hydrolase activity"/>
    <property type="evidence" value="ECO:0007669"/>
    <property type="project" value="UniProtKB-UniRule"/>
</dbReference>
<dbReference type="InterPro" id="IPR045004">
    <property type="entry name" value="ECH_dom"/>
</dbReference>
<sequence length="397" mass="44578">MAQEPIPITEEVVLSEDVNSHVRLITLNRPRQLNVISSKVVSLIAESLEQWEKDDNVELVIFKGNGRAYSAGGDLKMFYDGRDSYDACLEIVYRMYWLCYHIHTYKKTQVALVHGLSMGGGASLMVPLKFSVVTEKTIFSVPEASIGFHTDCSFSYILSHLPGSLGEYLALTGARLNGKELVSLGLATHYVPSEKLPELEKRLINLNLGEEHAVKSVIEEFSLDVKPDEDSILNKQAMIDKCFSKESVEEIFESLESEANDKENGWIPAVLKGLKRSAPTGLKITLRSVREGRKQSLSECLKKEFRLTINILRKLISGDVYEGIRALTIDKDNSPKWNPASFEEVTSEMLDLVFQPFKEDLELYIPSAPENRWDGKYENSVYPSLKATVAPNPPSQQ</sequence>
<dbReference type="PANTHER" id="PTHR43176">
    <property type="entry name" value="3-HYDROXYISOBUTYRYL-COA HYDROLASE-RELATED"/>
    <property type="match status" value="1"/>
</dbReference>
<proteinExistence type="inferred from homology"/>
<evidence type="ECO:0000256" key="1">
    <source>
        <dbReference type="ARBA" id="ARBA00022801"/>
    </source>
</evidence>
<keyword evidence="5" id="KW-1185">Reference proteome</keyword>
<dbReference type="PANTHER" id="PTHR43176:SF2">
    <property type="entry name" value="3-HYDROXYISOBUTYRYL-COA HYDROLASE-LIKE PROTEIN 5"/>
    <property type="match status" value="1"/>
</dbReference>
<feature type="domain" description="Enoyl-CoA hydratase/isomerase" evidence="3">
    <location>
        <begin position="22"/>
        <end position="354"/>
    </location>
</feature>
<dbReference type="InterPro" id="IPR029045">
    <property type="entry name" value="ClpP/crotonase-like_dom_sf"/>
</dbReference>
<dbReference type="SUPFAM" id="SSF52096">
    <property type="entry name" value="ClpP/crotonase"/>
    <property type="match status" value="1"/>
</dbReference>
<comment type="catalytic activity">
    <reaction evidence="2">
        <text>3-hydroxy-2-methylpropanoyl-CoA + H2O = 3-hydroxy-2-methylpropanoate + CoA + H(+)</text>
        <dbReference type="Rhea" id="RHEA:20888"/>
        <dbReference type="ChEBI" id="CHEBI:11805"/>
        <dbReference type="ChEBI" id="CHEBI:15377"/>
        <dbReference type="ChEBI" id="CHEBI:15378"/>
        <dbReference type="ChEBI" id="CHEBI:57287"/>
        <dbReference type="ChEBI" id="CHEBI:57340"/>
        <dbReference type="EC" id="3.1.2.4"/>
    </reaction>
</comment>
<dbReference type="CDD" id="cd06558">
    <property type="entry name" value="crotonase-like"/>
    <property type="match status" value="1"/>
</dbReference>
<dbReference type="EMBL" id="JAJJMA010035627">
    <property type="protein sequence ID" value="MCL7024530.1"/>
    <property type="molecule type" value="Genomic_DNA"/>
</dbReference>
<evidence type="ECO:0000313" key="4">
    <source>
        <dbReference type="EMBL" id="MCL7024530.1"/>
    </source>
</evidence>
<reference evidence="4" key="1">
    <citation type="submission" date="2022-03" db="EMBL/GenBank/DDBJ databases">
        <title>A functionally conserved STORR gene fusion in Papaver species that diverged 16.8 million years ago.</title>
        <authorList>
            <person name="Catania T."/>
        </authorList>
    </citation>
    <scope>NUCLEOTIDE SEQUENCE</scope>
    <source>
        <strain evidence="4">S-191538</strain>
    </source>
</reference>
<dbReference type="GO" id="GO:0006574">
    <property type="term" value="P:L-valine catabolic process"/>
    <property type="evidence" value="ECO:0007669"/>
    <property type="project" value="UniProtKB-UniRule"/>
</dbReference>
<dbReference type="NCBIfam" id="NF004127">
    <property type="entry name" value="PRK05617.1"/>
    <property type="match status" value="1"/>
</dbReference>
<organism evidence="4 5">
    <name type="scientific">Papaver nudicaule</name>
    <name type="common">Iceland poppy</name>
    <dbReference type="NCBI Taxonomy" id="74823"/>
    <lineage>
        <taxon>Eukaryota</taxon>
        <taxon>Viridiplantae</taxon>
        <taxon>Streptophyta</taxon>
        <taxon>Embryophyta</taxon>
        <taxon>Tracheophyta</taxon>
        <taxon>Spermatophyta</taxon>
        <taxon>Magnoliopsida</taxon>
        <taxon>Ranunculales</taxon>
        <taxon>Papaveraceae</taxon>
        <taxon>Papaveroideae</taxon>
        <taxon>Papaver</taxon>
    </lineage>
</organism>
<evidence type="ECO:0000256" key="2">
    <source>
        <dbReference type="RuleBase" id="RU369070"/>
    </source>
</evidence>
<dbReference type="EC" id="3.1.2.4" evidence="2"/>
<dbReference type="Gene3D" id="3.90.226.10">
    <property type="entry name" value="2-enoyl-CoA Hydratase, Chain A, domain 1"/>
    <property type="match status" value="1"/>
</dbReference>
<gene>
    <name evidence="4" type="ORF">MKW94_009500</name>
</gene>
<dbReference type="AlphaFoldDB" id="A0AA41UVT1"/>
<keyword evidence="1 2" id="KW-0378">Hydrolase</keyword>
<dbReference type="InterPro" id="IPR032259">
    <property type="entry name" value="HIBYL-CoA-H"/>
</dbReference>
<comment type="function">
    <text evidence="2">Hydrolyzes 3-hydroxyisobutyryl-CoA (HIBYL-CoA), a saline catabolite. Has high activity toward isobutyryl-CoA. Could be an isobutyryl-CoA dehydrogenase that functions in valine catabolism.</text>
</comment>
<name>A0AA41UVT1_PAPNU</name>
<evidence type="ECO:0000259" key="3">
    <source>
        <dbReference type="Pfam" id="PF16113"/>
    </source>
</evidence>
<evidence type="ECO:0000313" key="5">
    <source>
        <dbReference type="Proteomes" id="UP001177140"/>
    </source>
</evidence>
<accession>A0AA41UVT1</accession>
<dbReference type="Pfam" id="PF16113">
    <property type="entry name" value="ECH_2"/>
    <property type="match status" value="1"/>
</dbReference>
<comment type="caution">
    <text evidence="4">The sequence shown here is derived from an EMBL/GenBank/DDBJ whole genome shotgun (WGS) entry which is preliminary data.</text>
</comment>
<dbReference type="FunFam" id="3.90.226.10:FF:000027">
    <property type="entry name" value="Probable 3-hydroxyisobutyryl-CoA hydrolase 2"/>
    <property type="match status" value="1"/>
</dbReference>
<comment type="similarity">
    <text evidence="2">Belongs to the enoyl-CoA hydratase/isomerase family.</text>
</comment>
<dbReference type="Proteomes" id="UP001177140">
    <property type="component" value="Unassembled WGS sequence"/>
</dbReference>
<protein>
    <recommendedName>
        <fullName evidence="2">3-hydroxyisobutyryl-CoA hydrolase</fullName>
        <shortName evidence="2">HIB-CoA hydrolase</shortName>
        <shortName evidence="2">HIBYL-CoA-H</shortName>
        <ecNumber evidence="2">3.1.2.4</ecNumber>
    </recommendedName>
    <alternativeName>
        <fullName evidence="2">3-hydroxyisobutyryl-coenzyme A hydrolase</fullName>
    </alternativeName>
</protein>
<comment type="pathway">
    <text evidence="2">Amino-acid degradation; L-valine degradation.</text>
</comment>